<comment type="caution">
    <text evidence="1">The sequence shown here is derived from an EMBL/GenBank/DDBJ whole genome shotgun (WGS) entry which is preliminary data.</text>
</comment>
<keyword evidence="2" id="KW-1185">Reference proteome</keyword>
<dbReference type="Proteomes" id="UP001156441">
    <property type="component" value="Unassembled WGS sequence"/>
</dbReference>
<dbReference type="RefSeq" id="WP_260192395.1">
    <property type="nucleotide sequence ID" value="NZ_JAFFZE010000014.1"/>
</dbReference>
<proteinExistence type="predicted"/>
<evidence type="ECO:0000313" key="1">
    <source>
        <dbReference type="EMBL" id="MCT2584965.1"/>
    </source>
</evidence>
<accession>A0ABT2JBX4</accession>
<dbReference type="EMBL" id="JAFFZE010000014">
    <property type="protein sequence ID" value="MCT2584965.1"/>
    <property type="molecule type" value="Genomic_DNA"/>
</dbReference>
<dbReference type="InterPro" id="IPR024486">
    <property type="entry name" value="DUF2617"/>
</dbReference>
<sequence>MRARLSTRFADSRAADLSLAYGLRPLPALGTHRVSLPGIDLELRVLGASHQVVVGDWSETVACLPDRTGALPEREEVVAGGLRTTFEARCHRLDPDALAARVADIVRDCEADPHALVGEFPGSPLAVTALRAWPTATGAAWRTWHAYPQAGELVETLSEVAPV</sequence>
<name>A0ABT2JBX4_9PSEU</name>
<evidence type="ECO:0000313" key="2">
    <source>
        <dbReference type="Proteomes" id="UP001156441"/>
    </source>
</evidence>
<organism evidence="1 2">
    <name type="scientific">Actinophytocola gossypii</name>
    <dbReference type="NCBI Taxonomy" id="2812003"/>
    <lineage>
        <taxon>Bacteria</taxon>
        <taxon>Bacillati</taxon>
        <taxon>Actinomycetota</taxon>
        <taxon>Actinomycetes</taxon>
        <taxon>Pseudonocardiales</taxon>
        <taxon>Pseudonocardiaceae</taxon>
    </lineage>
</organism>
<dbReference type="Pfam" id="PF10936">
    <property type="entry name" value="DUF2617"/>
    <property type="match status" value="1"/>
</dbReference>
<protein>
    <submittedName>
        <fullName evidence="1">DUF2617 family protein</fullName>
    </submittedName>
</protein>
<gene>
    <name evidence="1" type="ORF">JT362_17770</name>
</gene>
<reference evidence="1 2" key="1">
    <citation type="submission" date="2021-02" db="EMBL/GenBank/DDBJ databases">
        <title>Actinophytocola xerophila sp. nov., isolated from soil of cotton cropping field.</title>
        <authorList>
            <person name="Huang R."/>
            <person name="Chen X."/>
            <person name="Ge X."/>
            <person name="Liu W."/>
        </authorList>
    </citation>
    <scope>NUCLEOTIDE SEQUENCE [LARGE SCALE GENOMIC DNA]</scope>
    <source>
        <strain evidence="1 2">S1-96</strain>
    </source>
</reference>